<comment type="similarity">
    <text evidence="1">Belongs to the methyltransferase superfamily. RsmJ family.</text>
</comment>
<dbReference type="CDD" id="cd02440">
    <property type="entry name" value="AdoMet_MTases"/>
    <property type="match status" value="1"/>
</dbReference>
<feature type="binding site" evidence="1">
    <location>
        <begin position="108"/>
        <end position="109"/>
    </location>
    <ligand>
        <name>S-adenosyl-L-methionine</name>
        <dbReference type="ChEBI" id="CHEBI:59789"/>
    </ligand>
</feature>
<evidence type="ECO:0000313" key="3">
    <source>
        <dbReference type="Proteomes" id="UP000256561"/>
    </source>
</evidence>
<comment type="caution">
    <text evidence="2">The sequence shown here is derived from an EMBL/GenBank/DDBJ whole genome shotgun (WGS) entry which is preliminary data.</text>
</comment>
<keyword evidence="1" id="KW-0949">S-adenosyl-L-methionine</keyword>
<dbReference type="Pfam" id="PF04445">
    <property type="entry name" value="SAM_MT"/>
    <property type="match status" value="1"/>
</dbReference>
<feature type="binding site" evidence="1">
    <location>
        <position position="176"/>
    </location>
    <ligand>
        <name>S-adenosyl-L-methionine</name>
        <dbReference type="ChEBI" id="CHEBI:59789"/>
    </ligand>
</feature>
<keyword evidence="3" id="KW-1185">Reference proteome</keyword>
<keyword evidence="1" id="KW-0698">rRNA processing</keyword>
<accession>A0A3D8M6Z0</accession>
<keyword evidence="1 2" id="KW-0808">Transferase</keyword>
<keyword evidence="1 2" id="KW-0489">Methyltransferase</keyword>
<dbReference type="InterPro" id="IPR029063">
    <property type="entry name" value="SAM-dependent_MTases_sf"/>
</dbReference>
<feature type="binding site" evidence="1">
    <location>
        <begin position="124"/>
        <end position="125"/>
    </location>
    <ligand>
        <name>S-adenosyl-L-methionine</name>
        <dbReference type="ChEBI" id="CHEBI:59789"/>
    </ligand>
</feature>
<dbReference type="GO" id="GO:0005737">
    <property type="term" value="C:cytoplasm"/>
    <property type="evidence" value="ECO:0007669"/>
    <property type="project" value="UniProtKB-SubCell"/>
</dbReference>
<keyword evidence="1" id="KW-0963">Cytoplasm</keyword>
<dbReference type="SUPFAM" id="SSF53335">
    <property type="entry name" value="S-adenosyl-L-methionine-dependent methyltransferases"/>
    <property type="match status" value="1"/>
</dbReference>
<dbReference type="GO" id="GO:0008990">
    <property type="term" value="F:rRNA (guanine-N2-)-methyltransferase activity"/>
    <property type="evidence" value="ECO:0007669"/>
    <property type="project" value="UniProtKB-UniRule"/>
</dbReference>
<dbReference type="RefSeq" id="WP_220272519.1">
    <property type="nucleotide sequence ID" value="NZ_QRHA01000006.1"/>
</dbReference>
<evidence type="ECO:0000256" key="1">
    <source>
        <dbReference type="HAMAP-Rule" id="MF_01523"/>
    </source>
</evidence>
<comment type="function">
    <text evidence="1">Specifically methylates the guanosine in position 1516 of 16S rRNA.</text>
</comment>
<dbReference type="EC" id="2.1.1.242" evidence="1"/>
<gene>
    <name evidence="1" type="primary">rsmJ</name>
    <name evidence="2" type="ORF">DXV75_09310</name>
</gene>
<sequence>MPEITQLYLATDAQGPAVQVASELAENWGFTLTDQTPQGMALVYEGGQLQLRDFADPKVSGVAVDFLSGSSLYRKQHGGGRKEPIAKAIGIKGDSLPVVLDATPGLGRDAFVLASLGCKVILVERSKVVAALLQDGLSRLSRAAPELGELFTLIHGDSSVVMNQWHGAEVDSIYLDPMFPHRKKSAQVKKEMRLFQTLLGHDEDADALLEPALKLARNRVVVKRPNNATVLAGQSPTMAITSKKHRFDVYLARRTAC</sequence>
<dbReference type="HAMAP" id="MF_01523">
    <property type="entry name" value="16SrRNA_methyltr_J"/>
    <property type="match status" value="1"/>
</dbReference>
<comment type="caution">
    <text evidence="1">Lacks conserved residue(s) required for the propagation of feature annotation.</text>
</comment>
<reference evidence="3" key="1">
    <citation type="submission" date="2018-08" db="EMBL/GenBank/DDBJ databases">
        <authorList>
            <person name="Zhang J."/>
            <person name="Du Z.-J."/>
        </authorList>
    </citation>
    <scope>NUCLEOTIDE SEQUENCE [LARGE SCALE GENOMIC DNA]</scope>
    <source>
        <strain evidence="3">KCTC 52655</strain>
    </source>
</reference>
<dbReference type="InterPro" id="IPR007536">
    <property type="entry name" value="16SrRNA_methylTrfase_J"/>
</dbReference>
<dbReference type="PANTHER" id="PTHR36112">
    <property type="entry name" value="RIBOSOMAL RNA SMALL SUBUNIT METHYLTRANSFERASE J"/>
    <property type="match status" value="1"/>
</dbReference>
<comment type="subcellular location">
    <subcellularLocation>
        <location evidence="1">Cytoplasm</location>
    </subcellularLocation>
</comment>
<dbReference type="EMBL" id="QRHA01000006">
    <property type="protein sequence ID" value="RDV25488.1"/>
    <property type="molecule type" value="Genomic_DNA"/>
</dbReference>
<proteinExistence type="inferred from homology"/>
<comment type="catalytic activity">
    <reaction evidence="1">
        <text>guanosine(1516) in 16S rRNA + S-adenosyl-L-methionine = N(2)-methylguanosine(1516) in 16S rRNA + S-adenosyl-L-homocysteine + H(+)</text>
        <dbReference type="Rhea" id="RHEA:43220"/>
        <dbReference type="Rhea" id="RHEA-COMP:10412"/>
        <dbReference type="Rhea" id="RHEA-COMP:10413"/>
        <dbReference type="ChEBI" id="CHEBI:15378"/>
        <dbReference type="ChEBI" id="CHEBI:57856"/>
        <dbReference type="ChEBI" id="CHEBI:59789"/>
        <dbReference type="ChEBI" id="CHEBI:74269"/>
        <dbReference type="ChEBI" id="CHEBI:74481"/>
        <dbReference type="EC" id="2.1.1.242"/>
    </reaction>
</comment>
<dbReference type="Gene3D" id="3.40.50.150">
    <property type="entry name" value="Vaccinia Virus protein VP39"/>
    <property type="match status" value="1"/>
</dbReference>
<organism evidence="2 3">
    <name type="scientific">Alteromonas aestuariivivens</name>
    <dbReference type="NCBI Taxonomy" id="1938339"/>
    <lineage>
        <taxon>Bacteria</taxon>
        <taxon>Pseudomonadati</taxon>
        <taxon>Pseudomonadota</taxon>
        <taxon>Gammaproteobacteria</taxon>
        <taxon>Alteromonadales</taxon>
        <taxon>Alteromonadaceae</taxon>
        <taxon>Alteromonas/Salinimonas group</taxon>
        <taxon>Alteromonas</taxon>
    </lineage>
</organism>
<name>A0A3D8M6Z0_9ALTE</name>
<protein>
    <recommendedName>
        <fullName evidence="1">Ribosomal RNA small subunit methyltransferase J</fullName>
        <ecNumber evidence="1">2.1.1.242</ecNumber>
    </recommendedName>
    <alternativeName>
        <fullName evidence="1">16S rRNA m2G1516 methyltransferase</fullName>
    </alternativeName>
    <alternativeName>
        <fullName evidence="1">rRNA (guanine-N(2)-)-methyltransferase</fullName>
    </alternativeName>
</protein>
<dbReference type="PANTHER" id="PTHR36112:SF1">
    <property type="entry name" value="RIBOSOMAL RNA SMALL SUBUNIT METHYLTRANSFERASE J"/>
    <property type="match status" value="1"/>
</dbReference>
<evidence type="ECO:0000313" key="2">
    <source>
        <dbReference type="EMBL" id="RDV25488.1"/>
    </source>
</evidence>
<dbReference type="AlphaFoldDB" id="A0A3D8M6Z0"/>
<dbReference type="Proteomes" id="UP000256561">
    <property type="component" value="Unassembled WGS sequence"/>
</dbReference>